<dbReference type="AlphaFoldDB" id="A0A4R6VBL7"/>
<dbReference type="Gene3D" id="3.40.50.1360">
    <property type="match status" value="1"/>
</dbReference>
<proteinExistence type="predicted"/>
<dbReference type="InterPro" id="IPR001034">
    <property type="entry name" value="DeoR_HTH"/>
</dbReference>
<organism evidence="5 6">
    <name type="scientific">Mesocricetibacter intestinalis</name>
    <dbReference type="NCBI Taxonomy" id="1521930"/>
    <lineage>
        <taxon>Bacteria</taxon>
        <taxon>Pseudomonadati</taxon>
        <taxon>Pseudomonadota</taxon>
        <taxon>Gammaproteobacteria</taxon>
        <taxon>Pasteurellales</taxon>
        <taxon>Pasteurellaceae</taxon>
        <taxon>Mesocricetibacter</taxon>
    </lineage>
</organism>
<dbReference type="SUPFAM" id="SSF100950">
    <property type="entry name" value="NagB/RpiA/CoA transferase-like"/>
    <property type="match status" value="1"/>
</dbReference>
<keyword evidence="6" id="KW-1185">Reference proteome</keyword>
<sequence length="251" mass="28034">MDKKAQSRIQKLEFLLKQMDKIHLRDAAEILNVSEMTIRRDLNAHTGSVILLGGYIVREAPKSAENVYQIFEQESKNIAQKMHIGKLAADLIRENDIVFFDCGSTIPFIASQIDNALKFTALCCSINTFMLLQEKPQCEVILCGGHYSRNNSFITPIQLSTELDALCTDKAFISAAGVDPKQGATCFNLDEARTKQKAMAKSRQNILVFDHSKLNQVRQAYIAELAQFDLLICDQGLPEDFGSGLPRCLSD</sequence>
<gene>
    <name evidence="5" type="ORF">EDC45_1234</name>
</gene>
<dbReference type="SMART" id="SM00420">
    <property type="entry name" value="HTH_DEOR"/>
    <property type="match status" value="1"/>
</dbReference>
<dbReference type="OrthoDB" id="9797223at2"/>
<keyword evidence="2" id="KW-0238">DNA-binding</keyword>
<dbReference type="SMART" id="SM01134">
    <property type="entry name" value="DeoRC"/>
    <property type="match status" value="1"/>
</dbReference>
<dbReference type="PROSITE" id="PS00894">
    <property type="entry name" value="HTH_DEOR_1"/>
    <property type="match status" value="1"/>
</dbReference>
<dbReference type="GO" id="GO:0003677">
    <property type="term" value="F:DNA binding"/>
    <property type="evidence" value="ECO:0007669"/>
    <property type="project" value="UniProtKB-KW"/>
</dbReference>
<keyword evidence="1" id="KW-0805">Transcription regulation</keyword>
<reference evidence="5 6" key="1">
    <citation type="submission" date="2019-03" db="EMBL/GenBank/DDBJ databases">
        <title>Genomic Encyclopedia of Type Strains, Phase IV (KMG-IV): sequencing the most valuable type-strain genomes for metagenomic binning, comparative biology and taxonomic classification.</title>
        <authorList>
            <person name="Goeker M."/>
        </authorList>
    </citation>
    <scope>NUCLEOTIDE SEQUENCE [LARGE SCALE GENOMIC DNA]</scope>
    <source>
        <strain evidence="5 6">DSM 28403</strain>
    </source>
</reference>
<dbReference type="EMBL" id="SNYQ01000004">
    <property type="protein sequence ID" value="TDQ57587.1"/>
    <property type="molecule type" value="Genomic_DNA"/>
</dbReference>
<dbReference type="Pfam" id="PF08220">
    <property type="entry name" value="HTH_DeoR"/>
    <property type="match status" value="1"/>
</dbReference>
<dbReference type="InterPro" id="IPR018356">
    <property type="entry name" value="Tscrpt_reg_HTH_DeoR_CS"/>
</dbReference>
<dbReference type="NCBIfam" id="NF007961">
    <property type="entry name" value="PRK10681.1"/>
    <property type="match status" value="1"/>
</dbReference>
<accession>A0A4R6VBL7</accession>
<dbReference type="PANTHER" id="PTHR30363">
    <property type="entry name" value="HTH-TYPE TRANSCRIPTIONAL REGULATOR SRLR-RELATED"/>
    <property type="match status" value="1"/>
</dbReference>
<evidence type="ECO:0000313" key="5">
    <source>
        <dbReference type="EMBL" id="TDQ57587.1"/>
    </source>
</evidence>
<evidence type="ECO:0000256" key="1">
    <source>
        <dbReference type="ARBA" id="ARBA00023015"/>
    </source>
</evidence>
<dbReference type="RefSeq" id="WP_133544546.1">
    <property type="nucleotide sequence ID" value="NZ_SNYQ01000004.1"/>
</dbReference>
<evidence type="ECO:0000313" key="6">
    <source>
        <dbReference type="Proteomes" id="UP000295657"/>
    </source>
</evidence>
<dbReference type="InterPro" id="IPR050313">
    <property type="entry name" value="Carb_Metab_HTH_regulators"/>
</dbReference>
<dbReference type="PROSITE" id="PS51000">
    <property type="entry name" value="HTH_DEOR_2"/>
    <property type="match status" value="1"/>
</dbReference>
<dbReference type="InterPro" id="IPR037171">
    <property type="entry name" value="NagB/RpiA_transferase-like"/>
</dbReference>
<feature type="domain" description="HTH deoR-type" evidence="4">
    <location>
        <begin position="5"/>
        <end position="65"/>
    </location>
</feature>
<dbReference type="GO" id="GO:0003700">
    <property type="term" value="F:DNA-binding transcription factor activity"/>
    <property type="evidence" value="ECO:0007669"/>
    <property type="project" value="InterPro"/>
</dbReference>
<comment type="caution">
    <text evidence="5">The sequence shown here is derived from an EMBL/GenBank/DDBJ whole genome shotgun (WGS) entry which is preliminary data.</text>
</comment>
<evidence type="ECO:0000256" key="2">
    <source>
        <dbReference type="ARBA" id="ARBA00023125"/>
    </source>
</evidence>
<evidence type="ECO:0000256" key="3">
    <source>
        <dbReference type="ARBA" id="ARBA00023163"/>
    </source>
</evidence>
<evidence type="ECO:0000259" key="4">
    <source>
        <dbReference type="PROSITE" id="PS51000"/>
    </source>
</evidence>
<keyword evidence="3" id="KW-0804">Transcription</keyword>
<dbReference type="PANTHER" id="PTHR30363:SF8">
    <property type="entry name" value="DEOXYRIBOSE OPERON REPRESSOR"/>
    <property type="match status" value="1"/>
</dbReference>
<dbReference type="InterPro" id="IPR014036">
    <property type="entry name" value="DeoR-like_C"/>
</dbReference>
<protein>
    <submittedName>
        <fullName evidence="5">DeoR family transcriptional regulator</fullName>
    </submittedName>
</protein>
<dbReference type="Pfam" id="PF00455">
    <property type="entry name" value="DeoRC"/>
    <property type="match status" value="1"/>
</dbReference>
<dbReference type="Proteomes" id="UP000295657">
    <property type="component" value="Unassembled WGS sequence"/>
</dbReference>
<name>A0A4R6VBL7_9PAST</name>